<reference evidence="2" key="2">
    <citation type="submission" date="2020-07" db="EMBL/GenBank/DDBJ databases">
        <authorList>
            <person name="Vera ALvarez R."/>
            <person name="Arias-Moreno D.M."/>
            <person name="Jimenez-Jacinto V."/>
            <person name="Jimenez-Bremont J.F."/>
            <person name="Swaminathan K."/>
            <person name="Moose S.P."/>
            <person name="Guerrero-Gonzalez M.L."/>
            <person name="Marino-Ramirez L."/>
            <person name="Landsman D."/>
            <person name="Rodriguez-Kessler M."/>
            <person name="Delgado-Sanchez P."/>
        </authorList>
    </citation>
    <scope>NUCLEOTIDE SEQUENCE</scope>
    <source>
        <tissue evidence="2">Cladode</tissue>
    </source>
</reference>
<evidence type="ECO:0000256" key="1">
    <source>
        <dbReference type="SAM" id="Phobius"/>
    </source>
</evidence>
<dbReference type="EMBL" id="GISG01182544">
    <property type="protein sequence ID" value="MBA4654199.1"/>
    <property type="molecule type" value="Transcribed_RNA"/>
</dbReference>
<protein>
    <submittedName>
        <fullName evidence="2">Uncharacterized protein</fullName>
    </submittedName>
</protein>
<organism evidence="2">
    <name type="scientific">Opuntia streptacantha</name>
    <name type="common">Prickly pear cactus</name>
    <name type="synonym">Opuntia cardona</name>
    <dbReference type="NCBI Taxonomy" id="393608"/>
    <lineage>
        <taxon>Eukaryota</taxon>
        <taxon>Viridiplantae</taxon>
        <taxon>Streptophyta</taxon>
        <taxon>Embryophyta</taxon>
        <taxon>Tracheophyta</taxon>
        <taxon>Spermatophyta</taxon>
        <taxon>Magnoliopsida</taxon>
        <taxon>eudicotyledons</taxon>
        <taxon>Gunneridae</taxon>
        <taxon>Pentapetalae</taxon>
        <taxon>Caryophyllales</taxon>
        <taxon>Cactineae</taxon>
        <taxon>Cactaceae</taxon>
        <taxon>Opuntioideae</taxon>
        <taxon>Opuntia</taxon>
    </lineage>
</organism>
<keyword evidence="1" id="KW-1133">Transmembrane helix</keyword>
<reference evidence="2" key="1">
    <citation type="journal article" date="2013" name="J. Plant Res.">
        <title>Effect of fungi and light on seed germination of three Opuntia species from semiarid lands of central Mexico.</title>
        <authorList>
            <person name="Delgado-Sanchez P."/>
            <person name="Jimenez-Bremont J.F."/>
            <person name="Guerrero-Gonzalez Mde L."/>
            <person name="Flores J."/>
        </authorList>
    </citation>
    <scope>NUCLEOTIDE SEQUENCE</scope>
    <source>
        <tissue evidence="2">Cladode</tissue>
    </source>
</reference>
<accession>A0A7C8ZXM6</accession>
<keyword evidence="1" id="KW-0472">Membrane</keyword>
<sequence length="110" mass="12808">MRPGVYPLGSFWSLVFQTTQLLAELLVVAILFTGTALDSMVVAVWWLASAMLQLLFTLSTFHRQSLNLIVIIRNGFEKRRMRYSIWANFYLLKFAMRLIRYLRNCPGLDC</sequence>
<name>A0A7C8ZXM6_OPUST</name>
<feature type="transmembrane region" description="Helical" evidence="1">
    <location>
        <begin position="12"/>
        <end position="37"/>
    </location>
</feature>
<keyword evidence="1" id="KW-0812">Transmembrane</keyword>
<evidence type="ECO:0000313" key="2">
    <source>
        <dbReference type="EMBL" id="MBA4654199.1"/>
    </source>
</evidence>
<dbReference type="AlphaFoldDB" id="A0A7C8ZXM6"/>
<proteinExistence type="predicted"/>
<feature type="transmembrane region" description="Helical" evidence="1">
    <location>
        <begin position="43"/>
        <end position="62"/>
    </location>
</feature>